<evidence type="ECO:0000256" key="5">
    <source>
        <dbReference type="ARBA" id="ARBA00022989"/>
    </source>
</evidence>
<dbReference type="NCBIfam" id="TIGR00786">
    <property type="entry name" value="dctM"/>
    <property type="match status" value="1"/>
</dbReference>
<feature type="transmembrane region" description="Helical" evidence="7">
    <location>
        <begin position="222"/>
        <end position="241"/>
    </location>
</feature>
<keyword evidence="2" id="KW-1003">Cell membrane</keyword>
<gene>
    <name evidence="9" type="ORF">V3328_15945</name>
</gene>
<comment type="caution">
    <text evidence="7">Lacks conserved residue(s) required for the propagation of feature annotation.</text>
</comment>
<evidence type="ECO:0000256" key="3">
    <source>
        <dbReference type="ARBA" id="ARBA00022519"/>
    </source>
</evidence>
<evidence type="ECO:0000256" key="6">
    <source>
        <dbReference type="ARBA" id="ARBA00023136"/>
    </source>
</evidence>
<organism evidence="9 10">
    <name type="scientific">Microbaculum marinum</name>
    <dbReference type="NCBI Taxonomy" id="1764581"/>
    <lineage>
        <taxon>Bacteria</taxon>
        <taxon>Pseudomonadati</taxon>
        <taxon>Pseudomonadota</taxon>
        <taxon>Alphaproteobacteria</taxon>
        <taxon>Hyphomicrobiales</taxon>
        <taxon>Tepidamorphaceae</taxon>
        <taxon>Microbaculum</taxon>
    </lineage>
</organism>
<feature type="transmembrane region" description="Helical" evidence="7">
    <location>
        <begin position="144"/>
        <end position="168"/>
    </location>
</feature>
<dbReference type="PANTHER" id="PTHR33362:SF5">
    <property type="entry name" value="C4-DICARBOXYLATE TRAP TRANSPORTER LARGE PERMEASE PROTEIN DCTM"/>
    <property type="match status" value="1"/>
</dbReference>
<keyword evidence="10" id="KW-1185">Reference proteome</keyword>
<feature type="transmembrane region" description="Helical" evidence="7">
    <location>
        <begin position="174"/>
        <end position="201"/>
    </location>
</feature>
<dbReference type="RefSeq" id="WP_340330675.1">
    <property type="nucleotide sequence ID" value="NZ_JAZHOF010000006.1"/>
</dbReference>
<feature type="transmembrane region" description="Helical" evidence="7">
    <location>
        <begin position="363"/>
        <end position="387"/>
    </location>
</feature>
<keyword evidence="5 7" id="KW-1133">Transmembrane helix</keyword>
<feature type="transmembrane region" description="Helical" evidence="7">
    <location>
        <begin position="276"/>
        <end position="301"/>
    </location>
</feature>
<comment type="caution">
    <text evidence="9">The sequence shown here is derived from an EMBL/GenBank/DDBJ whole genome shotgun (WGS) entry which is preliminary data.</text>
</comment>
<keyword evidence="3 7" id="KW-0997">Cell inner membrane</keyword>
<keyword evidence="7" id="KW-0813">Transport</keyword>
<feature type="transmembrane region" description="Helical" evidence="7">
    <location>
        <begin position="99"/>
        <end position="123"/>
    </location>
</feature>
<dbReference type="GO" id="GO:0005886">
    <property type="term" value="C:plasma membrane"/>
    <property type="evidence" value="ECO:0007669"/>
    <property type="project" value="UniProtKB-SubCell"/>
</dbReference>
<name>A0AAW9RVR0_9HYPH</name>
<evidence type="ECO:0000259" key="8">
    <source>
        <dbReference type="Pfam" id="PF06808"/>
    </source>
</evidence>
<proteinExistence type="inferred from homology"/>
<sequence>MDGTTIAMLATGGMLVLLALGVPVAACLGLAGFVGLYFVGGWTFAIIQLESLPYQLTSTYSFSVLPMFLFMGNLAMNGGMAQELYTAANRLIGHFRGGLYLATIAGSASFSAISGSTVVNATVFTRISLPEMLRLGYSRSVAGASIASAGTLAAMIPPSVTMVIYGIITEQSIGALMIAGIVPGVATALGYCLLIMILVRVRPDVAPRDHERSSWSQRWKSIGETWSIVLLFAFIMGGIYGGYFSPSAAGAAGSFGAMAILAMRRRLTWSVLTRSFIDAAVTSAMLFLIVIGGLVYSRMLVLSGVITDVVDFTIALQLSPILLLLALSLVYIALGCLIDTLSMLLLTLPFVFPVIHAAGIDPIYFGVLVVVFIELGAITPPIGMNLFATVAAADGRVTIEEIIRGVWPFIVVNVILLALFIAFPVLITWLPGQMMMR</sequence>
<evidence type="ECO:0000256" key="1">
    <source>
        <dbReference type="ARBA" id="ARBA00004429"/>
    </source>
</evidence>
<dbReference type="Proteomes" id="UP001378188">
    <property type="component" value="Unassembled WGS sequence"/>
</dbReference>
<dbReference type="InterPro" id="IPR010656">
    <property type="entry name" value="DctM"/>
</dbReference>
<feature type="domain" description="TRAP C4-dicarboxylate transport system permease DctM subunit" evidence="8">
    <location>
        <begin position="12"/>
        <end position="425"/>
    </location>
</feature>
<dbReference type="AlphaFoldDB" id="A0AAW9RVR0"/>
<comment type="subcellular location">
    <subcellularLocation>
        <location evidence="1 7">Cell inner membrane</location>
        <topology evidence="1 7">Multi-pass membrane protein</topology>
    </subcellularLocation>
</comment>
<keyword evidence="4 7" id="KW-0812">Transmembrane</keyword>
<feature type="transmembrane region" description="Helical" evidence="7">
    <location>
        <begin position="407"/>
        <end position="430"/>
    </location>
</feature>
<feature type="transmembrane region" description="Helical" evidence="7">
    <location>
        <begin position="6"/>
        <end position="39"/>
    </location>
</feature>
<evidence type="ECO:0000256" key="4">
    <source>
        <dbReference type="ARBA" id="ARBA00022692"/>
    </source>
</evidence>
<evidence type="ECO:0000256" key="7">
    <source>
        <dbReference type="RuleBase" id="RU369079"/>
    </source>
</evidence>
<accession>A0AAW9RVR0</accession>
<dbReference type="PANTHER" id="PTHR33362">
    <property type="entry name" value="SIALIC ACID TRAP TRANSPORTER PERMEASE PROTEIN SIAT-RELATED"/>
    <property type="match status" value="1"/>
</dbReference>
<keyword evidence="6 7" id="KW-0472">Membrane</keyword>
<feature type="transmembrane region" description="Helical" evidence="7">
    <location>
        <begin position="321"/>
        <end position="351"/>
    </location>
</feature>
<dbReference type="PIRSF" id="PIRSF006066">
    <property type="entry name" value="HI0050"/>
    <property type="match status" value="1"/>
</dbReference>
<dbReference type="Pfam" id="PF06808">
    <property type="entry name" value="DctM"/>
    <property type="match status" value="1"/>
</dbReference>
<dbReference type="GO" id="GO:0022857">
    <property type="term" value="F:transmembrane transporter activity"/>
    <property type="evidence" value="ECO:0007669"/>
    <property type="project" value="UniProtKB-UniRule"/>
</dbReference>
<comment type="function">
    <text evidence="7">Part of the tripartite ATP-independent periplasmic (TRAP) transport system.</text>
</comment>
<dbReference type="EMBL" id="JAZHOF010000006">
    <property type="protein sequence ID" value="MEJ8572983.1"/>
    <property type="molecule type" value="Genomic_DNA"/>
</dbReference>
<protein>
    <recommendedName>
        <fullName evidence="7">TRAP transporter large permease protein</fullName>
    </recommendedName>
</protein>
<evidence type="ECO:0000313" key="9">
    <source>
        <dbReference type="EMBL" id="MEJ8572983.1"/>
    </source>
</evidence>
<comment type="subunit">
    <text evidence="7">The complex comprises the extracytoplasmic solute receptor protein and the two transmembrane proteins.</text>
</comment>
<feature type="transmembrane region" description="Helical" evidence="7">
    <location>
        <begin position="60"/>
        <end position="79"/>
    </location>
</feature>
<comment type="similarity">
    <text evidence="7">Belongs to the TRAP transporter large permease family.</text>
</comment>
<reference evidence="9 10" key="1">
    <citation type="submission" date="2024-02" db="EMBL/GenBank/DDBJ databases">
        <title>Genome analysis and characterization of Microbaculum marinisediminis sp. nov., isolated from marine sediment.</title>
        <authorList>
            <person name="Du Z.-J."/>
            <person name="Ye Y.-Q."/>
            <person name="Zhang Z.-R."/>
            <person name="Yuan S.-M."/>
            <person name="Zhang X.-Y."/>
        </authorList>
    </citation>
    <scope>NUCLEOTIDE SEQUENCE [LARGE SCALE GENOMIC DNA]</scope>
    <source>
        <strain evidence="9 10">SDUM1044001</strain>
    </source>
</reference>
<dbReference type="InterPro" id="IPR004681">
    <property type="entry name" value="TRAP_DctM"/>
</dbReference>
<evidence type="ECO:0000256" key="2">
    <source>
        <dbReference type="ARBA" id="ARBA00022475"/>
    </source>
</evidence>
<evidence type="ECO:0000313" key="10">
    <source>
        <dbReference type="Proteomes" id="UP001378188"/>
    </source>
</evidence>